<dbReference type="Gene3D" id="3.30.559.30">
    <property type="entry name" value="Nonribosomal peptide synthetase, condensation domain"/>
    <property type="match status" value="1"/>
</dbReference>
<dbReference type="KEGG" id="sclf:BB341_05155"/>
<dbReference type="Pfam" id="PF00668">
    <property type="entry name" value="Condensation"/>
    <property type="match status" value="1"/>
</dbReference>
<feature type="region of interest" description="Disordered" evidence="4">
    <location>
        <begin position="1744"/>
        <end position="1819"/>
    </location>
</feature>
<dbReference type="InterPro" id="IPR000873">
    <property type="entry name" value="AMP-dep_synth/lig_dom"/>
</dbReference>
<dbReference type="Pfam" id="PF00550">
    <property type="entry name" value="PP-binding"/>
    <property type="match status" value="2"/>
</dbReference>
<dbReference type="eggNOG" id="COG1020">
    <property type="taxonomic scope" value="Bacteria"/>
</dbReference>
<dbReference type="RefSeq" id="WP_003962145.1">
    <property type="nucleotide sequence ID" value="NZ_CM000913.1"/>
</dbReference>
<dbReference type="CDD" id="cd19531">
    <property type="entry name" value="LCL_NRPS-like"/>
    <property type="match status" value="1"/>
</dbReference>
<feature type="compositionally biased region" description="Low complexity" evidence="4">
    <location>
        <begin position="514"/>
        <end position="543"/>
    </location>
</feature>
<evidence type="ECO:0000313" key="7">
    <source>
        <dbReference type="Proteomes" id="UP000002357"/>
    </source>
</evidence>
<dbReference type="InterPro" id="IPR042099">
    <property type="entry name" value="ANL_N_sf"/>
</dbReference>
<dbReference type="Gene3D" id="1.10.1200.10">
    <property type="entry name" value="ACP-like"/>
    <property type="match status" value="2"/>
</dbReference>
<dbReference type="GO" id="GO:0031177">
    <property type="term" value="F:phosphopantetheine binding"/>
    <property type="evidence" value="ECO:0007669"/>
    <property type="project" value="InterPro"/>
</dbReference>
<dbReference type="SMART" id="SM00823">
    <property type="entry name" value="PKS_PP"/>
    <property type="match status" value="2"/>
</dbReference>
<organism evidence="6 7">
    <name type="scientific">Streptomyces clavuligerus</name>
    <dbReference type="NCBI Taxonomy" id="1901"/>
    <lineage>
        <taxon>Bacteria</taxon>
        <taxon>Bacillati</taxon>
        <taxon>Actinomycetota</taxon>
        <taxon>Actinomycetes</taxon>
        <taxon>Kitasatosporales</taxon>
        <taxon>Streptomycetaceae</taxon>
        <taxon>Streptomyces</taxon>
    </lineage>
</organism>
<dbReference type="GO" id="GO:0005737">
    <property type="term" value="C:cytoplasm"/>
    <property type="evidence" value="ECO:0007669"/>
    <property type="project" value="TreeGrafter"/>
</dbReference>
<dbReference type="FunFam" id="2.30.38.10:FF:000001">
    <property type="entry name" value="Non-ribosomal peptide synthetase PvdI"/>
    <property type="match status" value="2"/>
</dbReference>
<feature type="compositionally biased region" description="Basic and acidic residues" evidence="4">
    <location>
        <begin position="1215"/>
        <end position="1250"/>
    </location>
</feature>
<dbReference type="InterPro" id="IPR023213">
    <property type="entry name" value="CAT-like_dom_sf"/>
</dbReference>
<dbReference type="GO" id="GO:0003824">
    <property type="term" value="F:catalytic activity"/>
    <property type="evidence" value="ECO:0007669"/>
    <property type="project" value="InterPro"/>
</dbReference>
<evidence type="ECO:0000256" key="1">
    <source>
        <dbReference type="ARBA" id="ARBA00001957"/>
    </source>
</evidence>
<dbReference type="GeneID" id="93728799"/>
<dbReference type="PANTHER" id="PTHR45527">
    <property type="entry name" value="NONRIBOSOMAL PEPTIDE SYNTHETASE"/>
    <property type="match status" value="1"/>
</dbReference>
<dbReference type="GO" id="GO:0017000">
    <property type="term" value="P:antibiotic biosynthetic process"/>
    <property type="evidence" value="ECO:0007669"/>
    <property type="project" value="UniProtKB-ARBA"/>
</dbReference>
<evidence type="ECO:0000256" key="2">
    <source>
        <dbReference type="ARBA" id="ARBA00022450"/>
    </source>
</evidence>
<dbReference type="PROSITE" id="PS00455">
    <property type="entry name" value="AMP_BINDING"/>
    <property type="match status" value="2"/>
</dbReference>
<dbReference type="STRING" id="1901.BB341_05155"/>
<feature type="region of interest" description="Disordered" evidence="4">
    <location>
        <begin position="1214"/>
        <end position="1257"/>
    </location>
</feature>
<gene>
    <name evidence="6" type="ORF">SCLAV_4750</name>
</gene>
<dbReference type="InterPro" id="IPR045851">
    <property type="entry name" value="AMP-bd_C_sf"/>
</dbReference>
<dbReference type="InterPro" id="IPR020845">
    <property type="entry name" value="AMP-binding_CS"/>
</dbReference>
<evidence type="ECO:0000256" key="4">
    <source>
        <dbReference type="SAM" id="MobiDB-lite"/>
    </source>
</evidence>
<dbReference type="OrthoDB" id="2472181at2"/>
<evidence type="ECO:0000259" key="5">
    <source>
        <dbReference type="PROSITE" id="PS50075"/>
    </source>
</evidence>
<feature type="domain" description="Carrier" evidence="5">
    <location>
        <begin position="1660"/>
        <end position="1734"/>
    </location>
</feature>
<dbReference type="GO" id="GO:0044550">
    <property type="term" value="P:secondary metabolite biosynthetic process"/>
    <property type="evidence" value="ECO:0007669"/>
    <property type="project" value="TreeGrafter"/>
</dbReference>
<dbReference type="Gene3D" id="3.30.559.10">
    <property type="entry name" value="Chloramphenicol acetyltransferase-like domain"/>
    <property type="match status" value="1"/>
</dbReference>
<protein>
    <submittedName>
        <fullName evidence="6">Non-ribosimal peptide synthetase</fullName>
    </submittedName>
</protein>
<dbReference type="InterPro" id="IPR010071">
    <property type="entry name" value="AA_adenyl_dom"/>
</dbReference>
<dbReference type="CDD" id="cd05930">
    <property type="entry name" value="A_NRPS"/>
    <property type="match status" value="2"/>
</dbReference>
<evidence type="ECO:0000313" key="6">
    <source>
        <dbReference type="EMBL" id="EFG09822.1"/>
    </source>
</evidence>
<dbReference type="InterPro" id="IPR009081">
    <property type="entry name" value="PP-bd_ACP"/>
</dbReference>
<sequence>MNSAQGNDSQAESPLIPELIARQAALDPDAVAVVAGRERLTYGELHRRAELAAHRLRQLGAGPDTPVGVRHGRGFDLVVGLLAIWRAGSAYLPLDPEAPQARLRALIDRSGTRLVLCEADQADAVTAAGARAVVPAHLVDDPSRGPGQRADLPPAPSLHRHNTAYVLHTSGSTGEPKGVMVSHEGAGNLIRWMVDHFGFGPGTRVLHRTPLIFDAHVWEVFAPLAAGGTLVLADAGAERDPAALVRAVAEHGVTTLQVVPSILRLMVAEDGWDRCHALRQVLSGGEQLHAELAQRLRALVDVDVWNTYGPTECSVNATAHRFDPAQSEGPVPIGRPIPGTRVLVVDATGTPVGIGVPGELLIGGAGLARGYLGRPGQTADRFVPDPYAKDASRLYRTGDRVRWTPDGVLEYLGRTDDQIKVNGVRIEPGEIESHLLDHPQVVMGTVLPYRVDDGGKRLAAYVVPASDDAPEQIEQTLRRYLLERLPASHLPSRFLFLDRLPIGPTGKVDRKALPDPAADSAATGADATVTGPAADSAGASASGPAGSGEALALVADIWRDVLGVTEAAPGDDFFRLGGTSLQIALLATRLRAAGQDITLYDLLSNPTLAAQAALLDLAPEAPAPGTDIPRLAPETRAKGVPLSPGQRRMWFLDRLNPGSPEWVAGLLLRLPEGADLPVVREALGILTDRHEALRTRYTEVGGEPAQFVRASVETPLTTVNCTRAELPAELKTLMGTGFPLDGEGPLLRGTVYRVDGGPRLLVLAMHHITTDGWSSRILEDDFHRTVDALLRGERPELPELPVQYADYAAWQQERLTSGTVEREVAHWRGVLAGVEPLSPPTDHPRPPMRDGRGSIAPLQVPAATVRALDSVAQELGTTRFAVVLTALATVLARYTGQWDVPVGAPVAGRGRPELDGVVGFFLNTVVMRCRLEPELGFTEAVRRTAEVTKDALAHQELPFDLLVDELAPKRDLSRTPLYQVAFDLHGEDFNAPDDEDLEILHRMWHLAHTDLTLLLRPQPDGSLVGGLEYATSLYEHSTATALVAALGQVLESAAAEPRGRLDRLALLGSDETRRLDRWSGSPARQPEHPAHVLIAEQALRTPDAIAVRADDGELTYRQLAQRAGQVGDRLRALGVRPDTPVGVLLDRGLDLHPALLGAWWAGAAYVPIDPEFPAERVAGMLADAGVRVLLTDERGAAGLADTFAGRIVTVGGGHGDGDGHGHGHGDGHGDGGVHADSHGDRAGDGDRDGDGGAGTGALDALPVRSLEELAARARATADLDALAYVIYTSGSTGRPKGVAVHHRGLTNHLLWARETLVDAGTGGGAVFSSVAFDLVVPNLWAPLLAGQRVVLLPQDLDLSELGTRLVKSGPFSFLKLTPGHLDILSQQLGTAEAEALAATVVVAGEALPGASAAHWTGLLGEGRLINEYGPTEASVGTSILPVPREPGPGTVPIGRPLPGMTMRVLDASLAPVPVGAVGELYVGGTGVARGYLGRAGLTAERFLPDPYGPPGSRMYRSGDLVRLRDGGVVEFLGRGDDQIKIRGYRVETGEIRTVLLGHPAVADAVVLPRGEGGQARIVAYWTARDGRRPEDGAERAGGAGDGTQSAADAELAAHCARQLPDYMVPSAFVRLDAIPLNRNGKVDRAALPEPAGPDPAADDTPLGPVEEIVQHIWREVCGVEAGAHDDFFGRGGNSILAIRMIAEIRTEFDVTLPVRAVFEAPTIAGIARTIENRIRAEIEEMSDSDIVANTDTDTDTGSDAVPDTGTDTDTGSDADSDTGTGSDASAAAGAQTTNTSTAPSTSTSTDSAYAAAQAKEPNA</sequence>
<dbReference type="InterPro" id="IPR020806">
    <property type="entry name" value="PKS_PP-bd"/>
</dbReference>
<dbReference type="PANTHER" id="PTHR45527:SF1">
    <property type="entry name" value="FATTY ACID SYNTHASE"/>
    <property type="match status" value="1"/>
</dbReference>
<dbReference type="InterPro" id="IPR001242">
    <property type="entry name" value="Condensation_dom"/>
</dbReference>
<feature type="region of interest" description="Disordered" evidence="4">
    <location>
        <begin position="507"/>
        <end position="543"/>
    </location>
</feature>
<dbReference type="Gene3D" id="2.30.38.10">
    <property type="entry name" value="Luciferase, Domain 3"/>
    <property type="match status" value="1"/>
</dbReference>
<dbReference type="PROSITE" id="PS50075">
    <property type="entry name" value="CARRIER"/>
    <property type="match status" value="2"/>
</dbReference>
<dbReference type="EMBL" id="CM000913">
    <property type="protein sequence ID" value="EFG09822.1"/>
    <property type="molecule type" value="Genomic_DNA"/>
</dbReference>
<proteinExistence type="predicted"/>
<reference evidence="6 7" key="1">
    <citation type="journal article" date="2010" name="Genome Biol. Evol.">
        <title>The sequence of a 1.8-mb bacterial linear plasmid reveals a rich evolutionary reservoir of secondary metabolic pathways.</title>
        <authorList>
            <person name="Medema M.H."/>
            <person name="Trefzer A."/>
            <person name="Kovalchuk A."/>
            <person name="van den Berg M."/>
            <person name="Mueller U."/>
            <person name="Heijne W."/>
            <person name="Wu L."/>
            <person name="Alam M.T."/>
            <person name="Ronning C.M."/>
            <person name="Nierman W.C."/>
            <person name="Bovenberg R.A.L."/>
            <person name="Breitling R."/>
            <person name="Takano E."/>
        </authorList>
    </citation>
    <scope>NUCLEOTIDE SEQUENCE [LARGE SCALE GENOMIC DNA]</scope>
    <source>
        <strain evidence="7">ATCC 27064 / DSM 738 / JCM 4710 / NBRC 13307 / NCIMB 12785 / NRRL 3585 / VKM Ac-602</strain>
    </source>
</reference>
<dbReference type="FunFam" id="3.30.300.30:FF:000015">
    <property type="entry name" value="Nonribosomal peptide synthase SidD"/>
    <property type="match status" value="1"/>
</dbReference>
<dbReference type="InterPro" id="IPR036736">
    <property type="entry name" value="ACP-like_sf"/>
</dbReference>
<dbReference type="GO" id="GO:0043041">
    <property type="term" value="P:amino acid activation for nonribosomal peptide biosynthetic process"/>
    <property type="evidence" value="ECO:0007669"/>
    <property type="project" value="TreeGrafter"/>
</dbReference>
<keyword evidence="7" id="KW-1185">Reference proteome</keyword>
<name>E2PUS5_STRCL</name>
<dbReference type="NCBIfam" id="TIGR01733">
    <property type="entry name" value="AA-adenyl-dom"/>
    <property type="match status" value="1"/>
</dbReference>
<dbReference type="Gene3D" id="3.40.50.980">
    <property type="match status" value="4"/>
</dbReference>
<dbReference type="SUPFAM" id="SSF52777">
    <property type="entry name" value="CoA-dependent acyltransferases"/>
    <property type="match status" value="2"/>
</dbReference>
<dbReference type="InterPro" id="IPR025110">
    <property type="entry name" value="AMP-bd_C"/>
</dbReference>
<dbReference type="SUPFAM" id="SSF56801">
    <property type="entry name" value="Acetyl-CoA synthetase-like"/>
    <property type="match status" value="2"/>
</dbReference>
<feature type="compositionally biased region" description="Polar residues" evidence="4">
    <location>
        <begin position="1747"/>
        <end position="1757"/>
    </location>
</feature>
<dbReference type="SUPFAM" id="SSF47336">
    <property type="entry name" value="ACP-like"/>
    <property type="match status" value="2"/>
</dbReference>
<dbReference type="Pfam" id="PF13193">
    <property type="entry name" value="AMP-binding_C"/>
    <property type="match status" value="2"/>
</dbReference>
<feature type="compositionally biased region" description="Low complexity" evidence="4">
    <location>
        <begin position="1777"/>
        <end position="1819"/>
    </location>
</feature>
<dbReference type="Gene3D" id="3.30.300.30">
    <property type="match status" value="2"/>
</dbReference>
<dbReference type="Gene3D" id="3.40.50.12780">
    <property type="entry name" value="N-terminal domain of ligase-like"/>
    <property type="match status" value="1"/>
</dbReference>
<accession>E2PUS5</accession>
<dbReference type="GO" id="GO:0008610">
    <property type="term" value="P:lipid biosynthetic process"/>
    <property type="evidence" value="ECO:0007669"/>
    <property type="project" value="UniProtKB-ARBA"/>
</dbReference>
<feature type="domain" description="Carrier" evidence="5">
    <location>
        <begin position="545"/>
        <end position="619"/>
    </location>
</feature>
<dbReference type="Pfam" id="PF00501">
    <property type="entry name" value="AMP-binding"/>
    <property type="match status" value="2"/>
</dbReference>
<keyword evidence="2" id="KW-0596">Phosphopantetheine</keyword>
<evidence type="ECO:0000256" key="3">
    <source>
        <dbReference type="ARBA" id="ARBA00022553"/>
    </source>
</evidence>
<comment type="cofactor">
    <cofactor evidence="1">
        <name>pantetheine 4'-phosphate</name>
        <dbReference type="ChEBI" id="CHEBI:47942"/>
    </cofactor>
</comment>
<keyword evidence="3" id="KW-0597">Phosphoprotein</keyword>
<dbReference type="Proteomes" id="UP000002357">
    <property type="component" value="Chromosome"/>
</dbReference>
<dbReference type="FunFam" id="3.40.50.12780:FF:000012">
    <property type="entry name" value="Non-ribosomal peptide synthetase"/>
    <property type="match status" value="1"/>
</dbReference>